<dbReference type="STRING" id="1608583.BN1356_00459"/>
<gene>
    <name evidence="2" type="ORF">BN1356_00459</name>
</gene>
<feature type="transmembrane region" description="Helical" evidence="1">
    <location>
        <begin position="82"/>
        <end position="100"/>
    </location>
</feature>
<accession>A0A0E4H3S7</accession>
<evidence type="ECO:0000313" key="2">
    <source>
        <dbReference type="EMBL" id="CQR24096.1"/>
    </source>
</evidence>
<name>A0A0E4H3S7_9STRE</name>
<protein>
    <submittedName>
        <fullName evidence="2">Uncharacterized protein</fullName>
    </submittedName>
</protein>
<dbReference type="AlphaFoldDB" id="A0A0E4H3S7"/>
<dbReference type="RefSeq" id="WP_093649801.1">
    <property type="nucleotide sequence ID" value="NZ_CTEN01000001.1"/>
</dbReference>
<evidence type="ECO:0000313" key="3">
    <source>
        <dbReference type="Proteomes" id="UP000198604"/>
    </source>
</evidence>
<feature type="transmembrane region" description="Helical" evidence="1">
    <location>
        <begin position="159"/>
        <end position="178"/>
    </location>
</feature>
<feature type="transmembrane region" description="Helical" evidence="1">
    <location>
        <begin position="190"/>
        <end position="211"/>
    </location>
</feature>
<sequence length="249" mass="29282">MTKHIRERLERYSVEPYLKGKAELLTKGKEVIETAQLRRYSILDLLVSTLRFIDWKIWLIQLGLFLISIFLISGIGKEEKSSLIIQTLTGLMAVSVLFFMDELFKSFTSGMWELEESFKYNLGQHTMVKLLIFGLVDMFLILLLSLLTSNRFELPVLTVLVYLLVPYNIICIILFLLVTMWRNHLHRHIIWLTSGIVCLTFFLASNSFKIYQLSLTYWWLVCLGTALIFFYLLKQQFLKILGEDVFEWN</sequence>
<keyword evidence="3" id="KW-1185">Reference proteome</keyword>
<dbReference type="EMBL" id="CTEN01000001">
    <property type="protein sequence ID" value="CQR24096.1"/>
    <property type="molecule type" value="Genomic_DNA"/>
</dbReference>
<keyword evidence="1" id="KW-1133">Transmembrane helix</keyword>
<dbReference type="Proteomes" id="UP000198604">
    <property type="component" value="Unassembled WGS sequence"/>
</dbReference>
<dbReference type="OrthoDB" id="2223278at2"/>
<proteinExistence type="predicted"/>
<keyword evidence="1" id="KW-0472">Membrane</keyword>
<feature type="transmembrane region" description="Helical" evidence="1">
    <location>
        <begin position="57"/>
        <end position="76"/>
    </location>
</feature>
<keyword evidence="1" id="KW-0812">Transmembrane</keyword>
<feature type="transmembrane region" description="Helical" evidence="1">
    <location>
        <begin position="127"/>
        <end position="147"/>
    </location>
</feature>
<reference evidence="3" key="1">
    <citation type="submission" date="2015-03" db="EMBL/GenBank/DDBJ databases">
        <authorList>
            <person name="Urmite Genomes"/>
        </authorList>
    </citation>
    <scope>NUCLEOTIDE SEQUENCE [LARGE SCALE GENOMIC DNA]</scope>
    <source>
        <strain evidence="3">FF10</strain>
    </source>
</reference>
<feature type="transmembrane region" description="Helical" evidence="1">
    <location>
        <begin position="217"/>
        <end position="233"/>
    </location>
</feature>
<evidence type="ECO:0000256" key="1">
    <source>
        <dbReference type="SAM" id="Phobius"/>
    </source>
</evidence>
<organism evidence="2 3">
    <name type="scientific">Streptococcus varani</name>
    <dbReference type="NCBI Taxonomy" id="1608583"/>
    <lineage>
        <taxon>Bacteria</taxon>
        <taxon>Bacillati</taxon>
        <taxon>Bacillota</taxon>
        <taxon>Bacilli</taxon>
        <taxon>Lactobacillales</taxon>
        <taxon>Streptococcaceae</taxon>
        <taxon>Streptococcus</taxon>
    </lineage>
</organism>